<accession>A0A0E1WA99</accession>
<dbReference type="EMBL" id="CM000832">
    <property type="protein sequence ID" value="EET10133.1"/>
    <property type="molecule type" value="Genomic_DNA"/>
</dbReference>
<protein>
    <submittedName>
        <fullName evidence="2">Putative lipoprotein</fullName>
    </submittedName>
</protein>
<dbReference type="AlphaFoldDB" id="A0A0E1WA99"/>
<dbReference type="GeneID" id="93059202"/>
<organism evidence="2">
    <name type="scientific">Burkholderia pseudomallei 1710a</name>
    <dbReference type="NCBI Taxonomy" id="320371"/>
    <lineage>
        <taxon>Bacteria</taxon>
        <taxon>Pseudomonadati</taxon>
        <taxon>Pseudomonadota</taxon>
        <taxon>Betaproteobacteria</taxon>
        <taxon>Burkholderiales</taxon>
        <taxon>Burkholderiaceae</taxon>
        <taxon>Burkholderia</taxon>
        <taxon>pseudomallei group</taxon>
    </lineage>
</organism>
<evidence type="ECO:0000256" key="1">
    <source>
        <dbReference type="SAM" id="SignalP"/>
    </source>
</evidence>
<keyword evidence="2" id="KW-0449">Lipoprotein</keyword>
<sequence>MRTMIAAGALALLAGCAGGPAGFGSWGGPSFAQLQRGCGDVRDYGDDARSVYSAVFDAWVAKRHGKLTDARFCAFENELAQRHAALGTNADAAARGRWVSYLNDARAQALSWRAAVDPSLRGG</sequence>
<dbReference type="PROSITE" id="PS51257">
    <property type="entry name" value="PROKAR_LIPOPROTEIN"/>
    <property type="match status" value="1"/>
</dbReference>
<evidence type="ECO:0000313" key="2">
    <source>
        <dbReference type="EMBL" id="EET10133.1"/>
    </source>
</evidence>
<proteinExistence type="predicted"/>
<reference evidence="2" key="1">
    <citation type="submission" date="2009-05" db="EMBL/GenBank/DDBJ databases">
        <authorList>
            <person name="Harkins D.M."/>
            <person name="DeShazer D."/>
            <person name="Woods D.E."/>
            <person name="Brinkac L.M."/>
            <person name="Brown K.A."/>
            <person name="Hung G.C."/>
            <person name="Tuanyok A."/>
            <person name="Zhang B."/>
            <person name="Nierman W.C."/>
        </authorList>
    </citation>
    <scope>NUCLEOTIDE SEQUENCE [LARGE SCALE GENOMIC DNA]</scope>
    <source>
        <strain evidence="2">1710a</strain>
    </source>
</reference>
<feature type="chain" id="PRO_5002388498" evidence="1">
    <location>
        <begin position="22"/>
        <end position="123"/>
    </location>
</feature>
<name>A0A0E1WA99_BURPE</name>
<feature type="signal peptide" evidence="1">
    <location>
        <begin position="1"/>
        <end position="21"/>
    </location>
</feature>
<gene>
    <name evidence="2" type="ORF">BURPS1710A_1027</name>
</gene>
<dbReference type="Proteomes" id="UP000001812">
    <property type="component" value="Chromosome I"/>
</dbReference>
<keyword evidence="1" id="KW-0732">Signal</keyword>
<dbReference type="HOGENOM" id="CLU_138377_0_0_4"/>
<dbReference type="RefSeq" id="WP_004197301.1">
    <property type="nucleotide sequence ID" value="NZ_CM000832.1"/>
</dbReference>